<feature type="compositionally biased region" description="Polar residues" evidence="1">
    <location>
        <begin position="78"/>
        <end position="93"/>
    </location>
</feature>
<organism evidence="2 3">
    <name type="scientific">Lojkania enalia</name>
    <dbReference type="NCBI Taxonomy" id="147567"/>
    <lineage>
        <taxon>Eukaryota</taxon>
        <taxon>Fungi</taxon>
        <taxon>Dikarya</taxon>
        <taxon>Ascomycota</taxon>
        <taxon>Pezizomycotina</taxon>
        <taxon>Dothideomycetes</taxon>
        <taxon>Pleosporomycetidae</taxon>
        <taxon>Pleosporales</taxon>
        <taxon>Pleosporales incertae sedis</taxon>
        <taxon>Lojkania</taxon>
    </lineage>
</organism>
<comment type="caution">
    <text evidence="2">The sequence shown here is derived from an EMBL/GenBank/DDBJ whole genome shotgun (WGS) entry which is preliminary data.</text>
</comment>
<feature type="region of interest" description="Disordered" evidence="1">
    <location>
        <begin position="299"/>
        <end position="338"/>
    </location>
</feature>
<feature type="compositionally biased region" description="Polar residues" evidence="1">
    <location>
        <begin position="147"/>
        <end position="156"/>
    </location>
</feature>
<sequence>MPANTRLRNKDAELKVYCSKKIPKQKYFPARRKTVCEGPRTRKDALKLRQMTFFPEKMQIHNTVRDSEEESNGGYSEWESSNSSRTYASTGTGKRQEAGATRRGKRKSDAMRDIPSEEDEGPVRPIPKRTRKSPAIKWEDSPPLDVQFNSSDNLTYSSSPPSESEPEEQTHDRIRRQSTMTQIVSGRKPRPDEKEPEYKPVKRGSRKSWDRGPGKKDKQQRTLTQMVPGLTPFRTVSDDDIYEEEEVPKNVQSENDHGCDNAIARHLSRRGVLQPQNRVVRKEVKATAKMLSMLEKVDSEDEDEYHPTQNVNIPPLRRKPALRRVSGKDIGEPVKASRTSKRIANIRFGLLSTPEKRKVREIPSSQSPVESLLSTQSSPEKTRRSPLNQRSANSIPDTPSKQKQVIFQAPPQSEDALRSKRTIRSIVQDSEEEEEDWSEENDLNSRPLINRSFRVTQAIDVGSDIHALIDQIDQVCAHASDDAAWAPQNPSEELGVPISYGGLHDVSQELKNPRNSGYSELTAAPLDRTGSTNSPMYIKAEPLDECGAPPSYQKHECVTCEELFFVSGSPVLDDDPQTRGSNLPTNHERLISTPHGREGTEDDEDPPSAPIVVKDEPSTEEAASPTLHPSDRSLHPTPHERSPPDRAATDLDGEPIEVPQSPEQAHSYTQGSQSSKAEQQLYSELSSYAQYRCALPSLSMHVAHDPFSYRATPFPAPAHRQQAPYHAPMGISQATTVDSTQLSPMKTPSKAASQLIVSANTTPQKVRDSHVFVSPLRPPSLVIPSSHPTPGRDGVGEWSSPVSGPSGNGIGESIEDFSIPPPPPNIDENDDDDDDDDDE</sequence>
<feature type="compositionally biased region" description="Basic and acidic residues" evidence="1">
    <location>
        <begin position="586"/>
        <end position="599"/>
    </location>
</feature>
<accession>A0A9P4K4G4</accession>
<gene>
    <name evidence="2" type="ORF">CC78DRAFT_570093</name>
</gene>
<evidence type="ECO:0000313" key="3">
    <source>
        <dbReference type="Proteomes" id="UP000800093"/>
    </source>
</evidence>
<evidence type="ECO:0000313" key="2">
    <source>
        <dbReference type="EMBL" id="KAF2261953.1"/>
    </source>
</evidence>
<dbReference type="OrthoDB" id="73788at2759"/>
<feature type="region of interest" description="Disordered" evidence="1">
    <location>
        <begin position="357"/>
        <end position="420"/>
    </location>
</feature>
<feature type="compositionally biased region" description="Polar residues" evidence="1">
    <location>
        <begin position="363"/>
        <end position="405"/>
    </location>
</feature>
<keyword evidence="3" id="KW-1185">Reference proteome</keyword>
<feature type="compositionally biased region" description="Polar residues" evidence="1">
    <location>
        <begin position="661"/>
        <end position="681"/>
    </location>
</feature>
<protein>
    <submittedName>
        <fullName evidence="2">Uncharacterized protein</fullName>
    </submittedName>
</protein>
<name>A0A9P4K4G4_9PLEO</name>
<feature type="compositionally biased region" description="Basic and acidic residues" evidence="1">
    <location>
        <begin position="207"/>
        <end position="220"/>
    </location>
</feature>
<feature type="compositionally biased region" description="Acidic residues" evidence="1">
    <location>
        <begin position="827"/>
        <end position="839"/>
    </location>
</feature>
<dbReference type="Proteomes" id="UP000800093">
    <property type="component" value="Unassembled WGS sequence"/>
</dbReference>
<feature type="region of interest" description="Disordered" evidence="1">
    <location>
        <begin position="777"/>
        <end position="839"/>
    </location>
</feature>
<proteinExistence type="predicted"/>
<reference evidence="3" key="1">
    <citation type="journal article" date="2020" name="Stud. Mycol.">
        <title>101 Dothideomycetes genomes: A test case for predicting lifestyles and emergence of pathogens.</title>
        <authorList>
            <person name="Haridas S."/>
            <person name="Albert R."/>
            <person name="Binder M."/>
            <person name="Bloem J."/>
            <person name="LaButti K."/>
            <person name="Salamov A."/>
            <person name="Andreopoulos B."/>
            <person name="Baker S."/>
            <person name="Barry K."/>
            <person name="Bills G."/>
            <person name="Bluhm B."/>
            <person name="Cannon C."/>
            <person name="Castanera R."/>
            <person name="Culley D."/>
            <person name="Daum C."/>
            <person name="Ezra D."/>
            <person name="Gonzalez J."/>
            <person name="Henrissat B."/>
            <person name="Kuo A."/>
            <person name="Liang C."/>
            <person name="Lipzen A."/>
            <person name="Lutzoni F."/>
            <person name="Magnuson J."/>
            <person name="Mondo S."/>
            <person name="Nolan M."/>
            <person name="Ohm R."/>
            <person name="Pangilinan J."/>
            <person name="Park H.-J."/>
            <person name="Ramirez L."/>
            <person name="Alfaro M."/>
            <person name="Sun H."/>
            <person name="Tritt A."/>
            <person name="Yoshinaga Y."/>
            <person name="Zwiers L.-H."/>
            <person name="Turgeon B."/>
            <person name="Goodwin S."/>
            <person name="Spatafora J."/>
            <person name="Crous P."/>
            <person name="Grigoriev I."/>
        </authorList>
    </citation>
    <scope>NUCLEOTIDE SEQUENCE [LARGE SCALE GENOMIC DNA]</scope>
    <source>
        <strain evidence="3">CBS 304.66</strain>
    </source>
</reference>
<dbReference type="AlphaFoldDB" id="A0A9P4K4G4"/>
<feature type="region of interest" description="Disordered" evidence="1">
    <location>
        <begin position="56"/>
        <end position="234"/>
    </location>
</feature>
<feature type="compositionally biased region" description="Basic and acidic residues" evidence="1">
    <location>
        <begin position="629"/>
        <end position="649"/>
    </location>
</feature>
<dbReference type="EMBL" id="ML986646">
    <property type="protein sequence ID" value="KAF2261953.1"/>
    <property type="molecule type" value="Genomic_DNA"/>
</dbReference>
<feature type="region of interest" description="Disordered" evidence="1">
    <location>
        <begin position="568"/>
        <end position="681"/>
    </location>
</feature>
<evidence type="ECO:0000256" key="1">
    <source>
        <dbReference type="SAM" id="MobiDB-lite"/>
    </source>
</evidence>
<feature type="compositionally biased region" description="Basic and acidic residues" evidence="1">
    <location>
        <begin position="189"/>
        <end position="200"/>
    </location>
</feature>